<sequence length="172" mass="18628">MARPRRGRLRLEVNDKRGEFATLESKQHLMITVHAPINGSERCRVSSGVRRFQGKAETLAGGAEVIVAGGFPTTRMLRCHLAMLGLGSCVVVVMSVTVSPCPESLGKTGIWAAPSQWERGKRNLSGGPCFLIPPNAVTFPSTVTHCAASPGQQDDQTSEWIRQDKTACRERG</sequence>
<dbReference type="EMBL" id="WIGO01000001">
    <property type="protein sequence ID" value="KAF6842156.1"/>
    <property type="molecule type" value="Genomic_DNA"/>
</dbReference>
<name>A0A8H6U6K0_9PEZI</name>
<keyword evidence="2" id="KW-1185">Reference proteome</keyword>
<evidence type="ECO:0000313" key="1">
    <source>
        <dbReference type="EMBL" id="KAF6842156.1"/>
    </source>
</evidence>
<dbReference type="Proteomes" id="UP000654918">
    <property type="component" value="Unassembled WGS sequence"/>
</dbReference>
<reference evidence="1" key="1">
    <citation type="journal article" date="2020" name="Phytopathology">
        <title>Genome Sequence Resources of Colletotrichum truncatum, C. plurivorum, C. musicola, and C. sojae: Four Species Pathogenic to Soybean (Glycine max).</title>
        <authorList>
            <person name="Rogerio F."/>
            <person name="Boufleur T.R."/>
            <person name="Ciampi-Guillardi M."/>
            <person name="Sukno S.A."/>
            <person name="Thon M.R."/>
            <person name="Massola Junior N.S."/>
            <person name="Baroncelli R."/>
        </authorList>
    </citation>
    <scope>NUCLEOTIDE SEQUENCE</scope>
    <source>
        <strain evidence="1">LFN00145</strain>
    </source>
</reference>
<proteinExistence type="predicted"/>
<comment type="caution">
    <text evidence="1">The sequence shown here is derived from an EMBL/GenBank/DDBJ whole genome shotgun (WGS) entry which is preliminary data.</text>
</comment>
<gene>
    <name evidence="1" type="ORF">CPLU01_00249</name>
</gene>
<dbReference type="AlphaFoldDB" id="A0A8H6U6K0"/>
<organism evidence="1 2">
    <name type="scientific">Colletotrichum plurivorum</name>
    <dbReference type="NCBI Taxonomy" id="2175906"/>
    <lineage>
        <taxon>Eukaryota</taxon>
        <taxon>Fungi</taxon>
        <taxon>Dikarya</taxon>
        <taxon>Ascomycota</taxon>
        <taxon>Pezizomycotina</taxon>
        <taxon>Sordariomycetes</taxon>
        <taxon>Hypocreomycetidae</taxon>
        <taxon>Glomerellales</taxon>
        <taxon>Glomerellaceae</taxon>
        <taxon>Colletotrichum</taxon>
        <taxon>Colletotrichum orchidearum species complex</taxon>
    </lineage>
</organism>
<evidence type="ECO:0000313" key="2">
    <source>
        <dbReference type="Proteomes" id="UP000654918"/>
    </source>
</evidence>
<accession>A0A8H6U6K0</accession>
<protein>
    <submittedName>
        <fullName evidence="1">Uncharacterized protein</fullName>
    </submittedName>
</protein>